<dbReference type="PROSITE" id="PS00687">
    <property type="entry name" value="ALDEHYDE_DEHYDR_GLU"/>
    <property type="match status" value="1"/>
</dbReference>
<keyword evidence="7" id="KW-1185">Reference proteome</keyword>
<proteinExistence type="inferred from homology"/>
<evidence type="ECO:0000256" key="1">
    <source>
        <dbReference type="ARBA" id="ARBA00009986"/>
    </source>
</evidence>
<dbReference type="InterPro" id="IPR016163">
    <property type="entry name" value="Ald_DH_C"/>
</dbReference>
<name>A0A3A3G2K0_9BURK</name>
<evidence type="ECO:0000259" key="5">
    <source>
        <dbReference type="Pfam" id="PF00171"/>
    </source>
</evidence>
<gene>
    <name evidence="6" type="ORF">D3871_27085</name>
</gene>
<organism evidence="6 7">
    <name type="scientific">Noviherbaspirillum saxi</name>
    <dbReference type="NCBI Taxonomy" id="2320863"/>
    <lineage>
        <taxon>Bacteria</taxon>
        <taxon>Pseudomonadati</taxon>
        <taxon>Pseudomonadota</taxon>
        <taxon>Betaproteobacteria</taxon>
        <taxon>Burkholderiales</taxon>
        <taxon>Oxalobacteraceae</taxon>
        <taxon>Noviherbaspirillum</taxon>
    </lineage>
</organism>
<evidence type="ECO:0000256" key="4">
    <source>
        <dbReference type="RuleBase" id="RU003345"/>
    </source>
</evidence>
<comment type="caution">
    <text evidence="6">The sequence shown here is derived from an EMBL/GenBank/DDBJ whole genome shotgun (WGS) entry which is preliminary data.</text>
</comment>
<comment type="similarity">
    <text evidence="1 4">Belongs to the aldehyde dehydrogenase family.</text>
</comment>
<evidence type="ECO:0000256" key="3">
    <source>
        <dbReference type="PROSITE-ProRule" id="PRU10007"/>
    </source>
</evidence>
<dbReference type="InterPro" id="IPR016160">
    <property type="entry name" value="Ald_DH_CS_CYS"/>
</dbReference>
<dbReference type="InterPro" id="IPR015590">
    <property type="entry name" value="Aldehyde_DH_dom"/>
</dbReference>
<dbReference type="PROSITE" id="PS00070">
    <property type="entry name" value="ALDEHYDE_DEHYDR_CYS"/>
    <property type="match status" value="1"/>
</dbReference>
<dbReference type="InterPro" id="IPR016162">
    <property type="entry name" value="Ald_DH_N"/>
</dbReference>
<dbReference type="Proteomes" id="UP000265955">
    <property type="component" value="Unassembled WGS sequence"/>
</dbReference>
<dbReference type="SUPFAM" id="SSF53720">
    <property type="entry name" value="ALDH-like"/>
    <property type="match status" value="1"/>
</dbReference>
<dbReference type="InterPro" id="IPR029510">
    <property type="entry name" value="Ald_DH_CS_GLU"/>
</dbReference>
<dbReference type="FunFam" id="3.40.605.10:FF:000007">
    <property type="entry name" value="NAD/NADP-dependent betaine aldehyde dehydrogenase"/>
    <property type="match status" value="1"/>
</dbReference>
<keyword evidence="2 4" id="KW-0560">Oxidoreductase</keyword>
<sequence length="502" mass="52859">MNPAIIEQHFLRLTSGFLAHPLRLFIGGEWMEAANGQTIAAEDPATGAVIAHVAAGSTPDVDRAVQAARRAFDGGAWPALSPADRSRLMLRLADLIESNAEELAVLECLDNGKSAMLARVIDVAAAVECLRYHAGWATKLRGETIALSLPGDWHAYTSREPVGVVGQIVPWNFPLLMAVGKIAPALAAGCTLVLKPAEQTPLSAVRLGQLVEQAGFPPGVFNLVTGFGDSAGKALVEHRGVDKISFTGSTSVGKAIVATAAQDMKRVTLELGGKSPVIVFADADVERAVEGVANGIFYNSGQVCAAGSRLYVDRKIYDRVVEGVAARAAQMNIGSGLDLTSHIGPLISREQRDRVAAYVASGCADGAELVTGGRLLDGEGYFMQPTVLSKTNRDMRVVQEEIFGPVLCAMPFQSDELARILGDANDSRYGLAASVWTQDVGLAHRTARMLRAGHVSVNATLAMDMALPFGGFKQSGWGREGGAAGVEAYTELKSVAVALGGR</sequence>
<dbReference type="AlphaFoldDB" id="A0A3A3G2K0"/>
<feature type="domain" description="Aldehyde dehydrogenase" evidence="5">
    <location>
        <begin position="30"/>
        <end position="495"/>
    </location>
</feature>
<dbReference type="Pfam" id="PF00171">
    <property type="entry name" value="Aldedh"/>
    <property type="match status" value="1"/>
</dbReference>
<dbReference type="PANTHER" id="PTHR11699">
    <property type="entry name" value="ALDEHYDE DEHYDROGENASE-RELATED"/>
    <property type="match status" value="1"/>
</dbReference>
<evidence type="ECO:0000313" key="7">
    <source>
        <dbReference type="Proteomes" id="UP000265955"/>
    </source>
</evidence>
<dbReference type="GO" id="GO:0016620">
    <property type="term" value="F:oxidoreductase activity, acting on the aldehyde or oxo group of donors, NAD or NADP as acceptor"/>
    <property type="evidence" value="ECO:0007669"/>
    <property type="project" value="InterPro"/>
</dbReference>
<feature type="active site" evidence="3">
    <location>
        <position position="270"/>
    </location>
</feature>
<protein>
    <submittedName>
        <fullName evidence="6">Aldehyde dehydrogenase family protein</fullName>
    </submittedName>
</protein>
<evidence type="ECO:0000313" key="6">
    <source>
        <dbReference type="EMBL" id="RJF92293.1"/>
    </source>
</evidence>
<dbReference type="InterPro" id="IPR016161">
    <property type="entry name" value="Ald_DH/histidinol_DH"/>
</dbReference>
<dbReference type="RefSeq" id="WP_119772180.1">
    <property type="nucleotide sequence ID" value="NZ_QYUO01000003.1"/>
</dbReference>
<accession>A0A3A3G2K0</accession>
<dbReference type="OrthoDB" id="6187633at2"/>
<dbReference type="EMBL" id="QYUO01000003">
    <property type="protein sequence ID" value="RJF92293.1"/>
    <property type="molecule type" value="Genomic_DNA"/>
</dbReference>
<dbReference type="Gene3D" id="3.40.309.10">
    <property type="entry name" value="Aldehyde Dehydrogenase, Chain A, domain 2"/>
    <property type="match status" value="1"/>
</dbReference>
<dbReference type="Gene3D" id="3.40.605.10">
    <property type="entry name" value="Aldehyde Dehydrogenase, Chain A, domain 1"/>
    <property type="match status" value="1"/>
</dbReference>
<reference evidence="7" key="1">
    <citation type="submission" date="2018-09" db="EMBL/GenBank/DDBJ databases">
        <authorList>
            <person name="Zhu H."/>
        </authorList>
    </citation>
    <scope>NUCLEOTIDE SEQUENCE [LARGE SCALE GENOMIC DNA]</scope>
    <source>
        <strain evidence="7">K1R23-30</strain>
    </source>
</reference>
<evidence type="ECO:0000256" key="2">
    <source>
        <dbReference type="ARBA" id="ARBA00023002"/>
    </source>
</evidence>
<dbReference type="FunFam" id="3.40.309.10:FF:000012">
    <property type="entry name" value="Betaine aldehyde dehydrogenase"/>
    <property type="match status" value="1"/>
</dbReference>